<protein>
    <recommendedName>
        <fullName evidence="3">Secreted protein</fullName>
    </recommendedName>
</protein>
<evidence type="ECO:0008006" key="3">
    <source>
        <dbReference type="Google" id="ProtNLM"/>
    </source>
</evidence>
<sequence length="91" mass="10021">MIRTLYLGKCGTRALTAATCSTAVSGSHDPWPEREPSSFALAKFRACYPVSNQVFDTFQKGSEILTFPVRTVADASCRASSRSKKANWSWL</sequence>
<dbReference type="Proteomes" id="UP001373714">
    <property type="component" value="Unassembled WGS sequence"/>
</dbReference>
<evidence type="ECO:0000313" key="2">
    <source>
        <dbReference type="Proteomes" id="UP001373714"/>
    </source>
</evidence>
<reference evidence="1 2" key="1">
    <citation type="submission" date="2019-10" db="EMBL/GenBank/DDBJ databases">
        <authorList>
            <person name="Palmer J.M."/>
        </authorList>
    </citation>
    <scope>NUCLEOTIDE SEQUENCE [LARGE SCALE GENOMIC DNA]</scope>
    <source>
        <strain evidence="1 2">TWF730</strain>
    </source>
</reference>
<comment type="caution">
    <text evidence="1">The sequence shown here is derived from an EMBL/GenBank/DDBJ whole genome shotgun (WGS) entry which is preliminary data.</text>
</comment>
<dbReference type="AlphaFoldDB" id="A0AAV9UKC2"/>
<name>A0AAV9UKC2_9PEZI</name>
<gene>
    <name evidence="1" type="ORF">TWF730_011154</name>
</gene>
<proteinExistence type="predicted"/>
<accession>A0AAV9UKC2</accession>
<dbReference type="EMBL" id="JAVHNS010000009">
    <property type="protein sequence ID" value="KAK6343564.1"/>
    <property type="molecule type" value="Genomic_DNA"/>
</dbReference>
<keyword evidence="2" id="KW-1185">Reference proteome</keyword>
<organism evidence="1 2">
    <name type="scientific">Orbilia blumenaviensis</name>
    <dbReference type="NCBI Taxonomy" id="1796055"/>
    <lineage>
        <taxon>Eukaryota</taxon>
        <taxon>Fungi</taxon>
        <taxon>Dikarya</taxon>
        <taxon>Ascomycota</taxon>
        <taxon>Pezizomycotina</taxon>
        <taxon>Orbiliomycetes</taxon>
        <taxon>Orbiliales</taxon>
        <taxon>Orbiliaceae</taxon>
        <taxon>Orbilia</taxon>
    </lineage>
</organism>
<evidence type="ECO:0000313" key="1">
    <source>
        <dbReference type="EMBL" id="KAK6343564.1"/>
    </source>
</evidence>